<keyword evidence="3" id="KW-0012">Acyltransferase</keyword>
<reference evidence="5 6" key="1">
    <citation type="journal article" date="2006" name="Nature">
        <title>Global trends of whole-genome duplications revealed by the ciliate Paramecium tetraurelia.</title>
        <authorList>
            <consortium name="Genoscope"/>
            <person name="Aury J.-M."/>
            <person name="Jaillon O."/>
            <person name="Duret L."/>
            <person name="Noel B."/>
            <person name="Jubin C."/>
            <person name="Porcel B.M."/>
            <person name="Segurens B."/>
            <person name="Daubin V."/>
            <person name="Anthouard V."/>
            <person name="Aiach N."/>
            <person name="Arnaiz O."/>
            <person name="Billaut A."/>
            <person name="Beisson J."/>
            <person name="Blanc I."/>
            <person name="Bouhouche K."/>
            <person name="Camara F."/>
            <person name="Duharcourt S."/>
            <person name="Guigo R."/>
            <person name="Gogendeau D."/>
            <person name="Katinka M."/>
            <person name="Keller A.-M."/>
            <person name="Kissmehl R."/>
            <person name="Klotz C."/>
            <person name="Koll F."/>
            <person name="Le Moue A."/>
            <person name="Lepere C."/>
            <person name="Malinsky S."/>
            <person name="Nowacki M."/>
            <person name="Nowak J.K."/>
            <person name="Plattner H."/>
            <person name="Poulain J."/>
            <person name="Ruiz F."/>
            <person name="Serrano V."/>
            <person name="Zagulski M."/>
            <person name="Dessen P."/>
            <person name="Betermier M."/>
            <person name="Weissenbach J."/>
            <person name="Scarpelli C."/>
            <person name="Schachter V."/>
            <person name="Sperling L."/>
            <person name="Meyer E."/>
            <person name="Cohen J."/>
            <person name="Wincker P."/>
        </authorList>
    </citation>
    <scope>NUCLEOTIDE SEQUENCE [LARGE SCALE GENOMIC DNA]</scope>
    <source>
        <strain evidence="5 6">Stock d4-2</strain>
    </source>
</reference>
<organism evidence="5 6">
    <name type="scientific">Paramecium tetraurelia</name>
    <dbReference type="NCBI Taxonomy" id="5888"/>
    <lineage>
        <taxon>Eukaryota</taxon>
        <taxon>Sar</taxon>
        <taxon>Alveolata</taxon>
        <taxon>Ciliophora</taxon>
        <taxon>Intramacronucleata</taxon>
        <taxon>Oligohymenophorea</taxon>
        <taxon>Peniculida</taxon>
        <taxon>Parameciidae</taxon>
        <taxon>Paramecium</taxon>
    </lineage>
</organism>
<dbReference type="STRING" id="5888.A0BSF4"/>
<protein>
    <recommendedName>
        <fullName evidence="4">N-acetyltransferase domain-containing protein</fullName>
    </recommendedName>
</protein>
<gene>
    <name evidence="5" type="ORF">GSPATT00031703001</name>
</gene>
<dbReference type="InterPro" id="IPR039135">
    <property type="entry name" value="NAT9-like"/>
</dbReference>
<dbReference type="PANTHER" id="PTHR13256">
    <property type="entry name" value="N-ACETYLTRANSFERASE 9"/>
    <property type="match status" value="1"/>
</dbReference>
<dbReference type="OrthoDB" id="5043642at2759"/>
<dbReference type="InterPro" id="IPR000182">
    <property type="entry name" value="GNAT_dom"/>
</dbReference>
<dbReference type="RefSeq" id="XP_001428869.1">
    <property type="nucleotide sequence ID" value="XM_001428832.1"/>
</dbReference>
<dbReference type="EMBL" id="CT868014">
    <property type="protein sequence ID" value="CAK61471.1"/>
    <property type="molecule type" value="Genomic_DNA"/>
</dbReference>
<dbReference type="AlphaFoldDB" id="A0BSF4"/>
<dbReference type="InParanoid" id="A0BSF4"/>
<dbReference type="eggNOG" id="KOG4135">
    <property type="taxonomic scope" value="Eukaryota"/>
</dbReference>
<keyword evidence="2" id="KW-0808">Transferase</keyword>
<dbReference type="Proteomes" id="UP000000600">
    <property type="component" value="Unassembled WGS sequence"/>
</dbReference>
<evidence type="ECO:0000256" key="2">
    <source>
        <dbReference type="ARBA" id="ARBA00022679"/>
    </source>
</evidence>
<keyword evidence="6" id="KW-1185">Reference proteome</keyword>
<dbReference type="SUPFAM" id="SSF55729">
    <property type="entry name" value="Acyl-CoA N-acyltransferases (Nat)"/>
    <property type="match status" value="1"/>
</dbReference>
<proteinExistence type="inferred from homology"/>
<dbReference type="Pfam" id="PF13302">
    <property type="entry name" value="Acetyltransf_3"/>
    <property type="match status" value="1"/>
</dbReference>
<dbReference type="PANTHER" id="PTHR13256:SF16">
    <property type="entry name" value="ALPHA_BETA-TUBULIN-N-ACETYLTRANSFERASE 9"/>
    <property type="match status" value="1"/>
</dbReference>
<dbReference type="Gene3D" id="3.40.630.30">
    <property type="match status" value="1"/>
</dbReference>
<dbReference type="HOGENOM" id="CLU_073102_0_0_1"/>
<evidence type="ECO:0000256" key="1">
    <source>
        <dbReference type="ARBA" id="ARBA00009342"/>
    </source>
</evidence>
<evidence type="ECO:0000313" key="6">
    <source>
        <dbReference type="Proteomes" id="UP000000600"/>
    </source>
</evidence>
<evidence type="ECO:0000313" key="5">
    <source>
        <dbReference type="EMBL" id="CAK61471.1"/>
    </source>
</evidence>
<name>A0BSF4_PARTE</name>
<dbReference type="KEGG" id="ptm:GSPATT00031703001"/>
<sequence>MQQSKLISLTTLRLKFIPYTADVVKTYHTWMQDPEILYLTGSEPLSLEEEYKNQESWLNDPLKHTFIIKNDKEMIGDVNLFFHQYLDDDEAEINVMIGNKNARRQGFAEEAIKLMMSFGLHRYKKTKYIAKIKDSNEGSIKLFLKIGYKEIKKLPQFEEVHLQMVIDEALIKYIYTNID</sequence>
<dbReference type="GO" id="GO:0008080">
    <property type="term" value="F:N-acetyltransferase activity"/>
    <property type="evidence" value="ECO:0007669"/>
    <property type="project" value="InterPro"/>
</dbReference>
<dbReference type="GeneID" id="5014653"/>
<comment type="similarity">
    <text evidence="1">Belongs to the acetyltransferase family. GNAT subfamily.</text>
</comment>
<accession>A0BSF4</accession>
<dbReference type="OMA" id="WHVPRYH"/>
<dbReference type="InterPro" id="IPR016181">
    <property type="entry name" value="Acyl_CoA_acyltransferase"/>
</dbReference>
<evidence type="ECO:0000256" key="3">
    <source>
        <dbReference type="ARBA" id="ARBA00023315"/>
    </source>
</evidence>
<dbReference type="PROSITE" id="PS51186">
    <property type="entry name" value="GNAT"/>
    <property type="match status" value="1"/>
</dbReference>
<dbReference type="FunFam" id="3.40.630.30:FF:000424">
    <property type="entry name" value="Uncharacterized protein"/>
    <property type="match status" value="1"/>
</dbReference>
<evidence type="ECO:0000259" key="4">
    <source>
        <dbReference type="PROSITE" id="PS51186"/>
    </source>
</evidence>
<feature type="domain" description="N-acetyltransferase" evidence="4">
    <location>
        <begin position="14"/>
        <end position="169"/>
    </location>
</feature>